<keyword evidence="2" id="KW-1185">Reference proteome</keyword>
<accession>A0A0M0GKX3</accession>
<proteinExistence type="predicted"/>
<dbReference type="AlphaFoldDB" id="A0A0M0GKX3"/>
<protein>
    <submittedName>
        <fullName evidence="1">Uncharacterized protein</fullName>
    </submittedName>
</protein>
<organism evidence="1 2">
    <name type="scientific">Sporosarcina globispora</name>
    <name type="common">Bacillus globisporus</name>
    <dbReference type="NCBI Taxonomy" id="1459"/>
    <lineage>
        <taxon>Bacteria</taxon>
        <taxon>Bacillati</taxon>
        <taxon>Bacillota</taxon>
        <taxon>Bacilli</taxon>
        <taxon>Bacillales</taxon>
        <taxon>Caryophanaceae</taxon>
        <taxon>Sporosarcina</taxon>
    </lineage>
</organism>
<evidence type="ECO:0000313" key="2">
    <source>
        <dbReference type="Proteomes" id="UP000037109"/>
    </source>
</evidence>
<dbReference type="PATRIC" id="fig|1459.3.peg.6025"/>
<dbReference type="Proteomes" id="UP000037109">
    <property type="component" value="Unassembled WGS sequence"/>
</dbReference>
<reference evidence="2" key="1">
    <citation type="submission" date="2015-07" db="EMBL/GenBank/DDBJ databases">
        <title>Fjat-10036 dsm4.</title>
        <authorList>
            <person name="Liu B."/>
            <person name="Wang J."/>
            <person name="Zhu Y."/>
            <person name="Liu G."/>
            <person name="Chen Q."/>
            <person name="Chen Z."/>
            <person name="Lan J."/>
            <person name="Che J."/>
            <person name="Ge C."/>
            <person name="Shi H."/>
            <person name="Pan Z."/>
            <person name="Liu X."/>
        </authorList>
    </citation>
    <scope>NUCLEOTIDE SEQUENCE [LARGE SCALE GENOMIC DNA]</scope>
    <source>
        <strain evidence="2">DSM 4</strain>
    </source>
</reference>
<name>A0A0M0GKX3_SPOGL</name>
<dbReference type="EMBL" id="LGUF01000007">
    <property type="protein sequence ID" value="KON90147.1"/>
    <property type="molecule type" value="Genomic_DNA"/>
</dbReference>
<gene>
    <name evidence="1" type="ORF">AF332_27330</name>
</gene>
<sequence>MNHINLTDFEMPYLVWSQLKKFAYPIFMGLIVAVVFSPKLYLIKVLIKSILFCSLMFIPRKNKKCFSN</sequence>
<evidence type="ECO:0000313" key="1">
    <source>
        <dbReference type="EMBL" id="KON90147.1"/>
    </source>
</evidence>
<comment type="caution">
    <text evidence="1">The sequence shown here is derived from an EMBL/GenBank/DDBJ whole genome shotgun (WGS) entry which is preliminary data.</text>
</comment>